<dbReference type="KEGG" id="fin:KQS_07135"/>
<keyword evidence="2" id="KW-1185">Reference proteome</keyword>
<evidence type="ECO:0000313" key="1">
    <source>
        <dbReference type="EMBL" id="CCG53385.1"/>
    </source>
</evidence>
<sequence>MKTIVNILFFLVVINSYSQEYMDKIAEGTCECITKKKIDLKKDEQLKLSLGLCMMESYSKYEHLVPKKERLDLSNSSQMRTFGEKLGMKMISYCPDFILALGRSELKKDQAAEINEDESSDESPISIEEDSFVEGNFYSVSKENYLYITLKESSGKSHQLYLINNFDNSFLITDNVLKPNDKIKVNYFETELYDVKLNKFLRTKVITDIQKL</sequence>
<dbReference type="AlphaFoldDB" id="H8XQT7"/>
<dbReference type="Proteomes" id="UP000007599">
    <property type="component" value="Chromosome I"/>
</dbReference>
<dbReference type="eggNOG" id="ENOG50332U2">
    <property type="taxonomic scope" value="Bacteria"/>
</dbReference>
<dbReference type="OrthoDB" id="1352116at2"/>
<name>H8XQT7_FLAIG</name>
<protein>
    <submittedName>
        <fullName evidence="1">Uncharacterized protein</fullName>
    </submittedName>
</protein>
<reference evidence="2" key="2">
    <citation type="submission" date="2012-03" db="EMBL/GenBank/DDBJ databases">
        <title>Complete genome sequence of Flavobacterium indicum GPTSA100-9T, isolated from warm spring water.</title>
        <authorList>
            <person name="Barbier P."/>
            <person name="Houel A."/>
            <person name="Loux V."/>
            <person name="Poulain J."/>
            <person name="Bernardet J.-F."/>
            <person name="Touchon M."/>
            <person name="Duchaud E."/>
        </authorList>
    </citation>
    <scope>NUCLEOTIDE SEQUENCE [LARGE SCALE GENOMIC DNA]</scope>
    <source>
        <strain evidence="2">DSM 17447 / CIP 109464 / GPTSA100-9</strain>
    </source>
</reference>
<dbReference type="RefSeq" id="WP_014388510.1">
    <property type="nucleotide sequence ID" value="NC_017025.1"/>
</dbReference>
<dbReference type="EMBL" id="HE774682">
    <property type="protein sequence ID" value="CCG53385.1"/>
    <property type="molecule type" value="Genomic_DNA"/>
</dbReference>
<accession>H8XQT7</accession>
<evidence type="ECO:0000313" key="2">
    <source>
        <dbReference type="Proteomes" id="UP000007599"/>
    </source>
</evidence>
<organism evidence="1 2">
    <name type="scientific">Flavobacterium indicum (strain DSM 17447 / CIP 109464 / GPTSA100-9)</name>
    <dbReference type="NCBI Taxonomy" id="1094466"/>
    <lineage>
        <taxon>Bacteria</taxon>
        <taxon>Pseudomonadati</taxon>
        <taxon>Bacteroidota</taxon>
        <taxon>Flavobacteriia</taxon>
        <taxon>Flavobacteriales</taxon>
        <taxon>Flavobacteriaceae</taxon>
        <taxon>Flavobacterium</taxon>
    </lineage>
</organism>
<gene>
    <name evidence="1" type="ordered locus">KQS_07135</name>
</gene>
<dbReference type="STRING" id="1094466.KQS_07135"/>
<reference evidence="1 2" key="1">
    <citation type="journal article" date="2012" name="J. Bacteriol.">
        <title>Complete Genome Sequence of Flavobacterium indicum GPSTA100-9T, Isolated from Warm Spring Water.</title>
        <authorList>
            <person name="Barbier P."/>
            <person name="Houel A."/>
            <person name="Loux V."/>
            <person name="Poulain J."/>
            <person name="Bernardet J.F."/>
            <person name="Touchon M."/>
            <person name="Duchaud E."/>
        </authorList>
    </citation>
    <scope>NUCLEOTIDE SEQUENCE [LARGE SCALE GENOMIC DNA]</scope>
    <source>
        <strain evidence="2">DSM 17447 / CIP 109464 / GPTSA100-9</strain>
    </source>
</reference>
<proteinExistence type="predicted"/>
<dbReference type="HOGENOM" id="CLU_112835_0_0_10"/>
<dbReference type="PATRIC" id="fig|1094466.5.peg.1404"/>